<dbReference type="InterPro" id="IPR015927">
    <property type="entry name" value="Peptidase_S24_S26A/B/C"/>
</dbReference>
<dbReference type="PANTHER" id="PTHR40661">
    <property type="match status" value="1"/>
</dbReference>
<evidence type="ECO:0000259" key="4">
    <source>
        <dbReference type="PROSITE" id="PS50943"/>
    </source>
</evidence>
<accession>A0A0W0VTY9</accession>
<feature type="domain" description="HTH cro/C1-type" evidence="4">
    <location>
        <begin position="11"/>
        <end position="66"/>
    </location>
</feature>
<protein>
    <submittedName>
        <fullName evidence="5">Phage repressor</fullName>
    </submittedName>
</protein>
<dbReference type="InterPro" id="IPR036286">
    <property type="entry name" value="LexA/Signal_pep-like_sf"/>
</dbReference>
<evidence type="ECO:0000256" key="2">
    <source>
        <dbReference type="ARBA" id="ARBA00023125"/>
    </source>
</evidence>
<dbReference type="CDD" id="cd00093">
    <property type="entry name" value="HTH_XRE"/>
    <property type="match status" value="1"/>
</dbReference>
<dbReference type="Pfam" id="PF01381">
    <property type="entry name" value="HTH_3"/>
    <property type="match status" value="1"/>
</dbReference>
<evidence type="ECO:0000313" key="5">
    <source>
        <dbReference type="EMBL" id="KTD23142.1"/>
    </source>
</evidence>
<dbReference type="InterPro" id="IPR039418">
    <property type="entry name" value="LexA-like"/>
</dbReference>
<name>A0A0W0VTY9_9GAMM</name>
<sequence length="218" mass="24027">MNIKEKIGNRIKESRKAAGLTIKELAEKTNDLSPARIGNWEQGTRSPGPVEAKILADHLNVSASYLLCLTNNPQGELTRNANFGMRHIPVLSMKDAHHYKEILDASDYSHERTIVIDSFNKALNAEKLFALVVEDNSMEPKIPAGSIVVINGGQSPNPGDYVLAYLGSKRQTVLRKYGESDGCLFQLLAENDLWAAVSVKEEGDVTIFGVVSEIRQYS</sequence>
<dbReference type="GO" id="GO:0003677">
    <property type="term" value="F:DNA binding"/>
    <property type="evidence" value="ECO:0007669"/>
    <property type="project" value="UniProtKB-KW"/>
</dbReference>
<dbReference type="PROSITE" id="PS50943">
    <property type="entry name" value="HTH_CROC1"/>
    <property type="match status" value="1"/>
</dbReference>
<dbReference type="PANTHER" id="PTHR40661:SF3">
    <property type="entry name" value="FELS-1 PROPHAGE TRANSCRIPTIONAL REGULATOR"/>
    <property type="match status" value="1"/>
</dbReference>
<reference evidence="5 6" key="1">
    <citation type="submission" date="2015-11" db="EMBL/GenBank/DDBJ databases">
        <title>Genomic analysis of 38 Legionella species identifies large and diverse effector repertoires.</title>
        <authorList>
            <person name="Burstein D."/>
            <person name="Amaro F."/>
            <person name="Zusman T."/>
            <person name="Lifshitz Z."/>
            <person name="Cohen O."/>
            <person name="Gilbert J.A."/>
            <person name="Pupko T."/>
            <person name="Shuman H.A."/>
            <person name="Segal G."/>
        </authorList>
    </citation>
    <scope>NUCLEOTIDE SEQUENCE [LARGE SCALE GENOMIC DNA]</scope>
    <source>
        <strain evidence="5 6">ATCC 49505</strain>
    </source>
</reference>
<dbReference type="OrthoDB" id="9791537at2"/>
<dbReference type="Gene3D" id="2.10.109.10">
    <property type="entry name" value="Umud Fragment, subunit A"/>
    <property type="match status" value="1"/>
</dbReference>
<dbReference type="Pfam" id="PF00717">
    <property type="entry name" value="Peptidase_S24"/>
    <property type="match status" value="1"/>
</dbReference>
<keyword evidence="1" id="KW-0805">Transcription regulation</keyword>
<dbReference type="SMART" id="SM00530">
    <property type="entry name" value="HTH_XRE"/>
    <property type="match status" value="1"/>
</dbReference>
<evidence type="ECO:0000256" key="3">
    <source>
        <dbReference type="ARBA" id="ARBA00023163"/>
    </source>
</evidence>
<dbReference type="PATRIC" id="fig|45068.5.peg.28"/>
<gene>
    <name evidence="5" type="ORF">Llon_0027</name>
</gene>
<dbReference type="EMBL" id="LNYK01000001">
    <property type="protein sequence ID" value="KTD23142.1"/>
    <property type="molecule type" value="Genomic_DNA"/>
</dbReference>
<keyword evidence="3" id="KW-0804">Transcription</keyword>
<dbReference type="InterPro" id="IPR001387">
    <property type="entry name" value="Cro/C1-type_HTH"/>
</dbReference>
<dbReference type="AlphaFoldDB" id="A0A0W0VTY9"/>
<keyword evidence="6" id="KW-1185">Reference proteome</keyword>
<dbReference type="SUPFAM" id="SSF47413">
    <property type="entry name" value="lambda repressor-like DNA-binding domains"/>
    <property type="match status" value="1"/>
</dbReference>
<proteinExistence type="predicted"/>
<dbReference type="RefSeq" id="WP_058528052.1">
    <property type="nucleotide sequence ID" value="NZ_CAAAHZ010000005.1"/>
</dbReference>
<keyword evidence="2" id="KW-0238">DNA-binding</keyword>
<dbReference type="Proteomes" id="UP000054997">
    <property type="component" value="Unassembled WGS sequence"/>
</dbReference>
<comment type="caution">
    <text evidence="5">The sequence shown here is derived from an EMBL/GenBank/DDBJ whole genome shotgun (WGS) entry which is preliminary data.</text>
</comment>
<dbReference type="CDD" id="cd06529">
    <property type="entry name" value="S24_LexA-like"/>
    <property type="match status" value="1"/>
</dbReference>
<dbReference type="SUPFAM" id="SSF51306">
    <property type="entry name" value="LexA/Signal peptidase"/>
    <property type="match status" value="1"/>
</dbReference>
<dbReference type="Gene3D" id="1.10.260.40">
    <property type="entry name" value="lambda repressor-like DNA-binding domains"/>
    <property type="match status" value="1"/>
</dbReference>
<evidence type="ECO:0000256" key="1">
    <source>
        <dbReference type="ARBA" id="ARBA00023015"/>
    </source>
</evidence>
<organism evidence="5 6">
    <name type="scientific">Legionella londiniensis</name>
    <dbReference type="NCBI Taxonomy" id="45068"/>
    <lineage>
        <taxon>Bacteria</taxon>
        <taxon>Pseudomonadati</taxon>
        <taxon>Pseudomonadota</taxon>
        <taxon>Gammaproteobacteria</taxon>
        <taxon>Legionellales</taxon>
        <taxon>Legionellaceae</taxon>
        <taxon>Legionella</taxon>
    </lineage>
</organism>
<dbReference type="STRING" id="45068.Llon_0027"/>
<evidence type="ECO:0000313" key="6">
    <source>
        <dbReference type="Proteomes" id="UP000054997"/>
    </source>
</evidence>
<dbReference type="InterPro" id="IPR010982">
    <property type="entry name" value="Lambda_DNA-bd_dom_sf"/>
</dbReference>